<keyword evidence="3" id="KW-0695">RNA-directed DNA polymerase</keyword>
<proteinExistence type="predicted"/>
<feature type="compositionally biased region" description="Basic and acidic residues" evidence="1">
    <location>
        <begin position="146"/>
        <end position="156"/>
    </location>
</feature>
<accession>A0A6L2MEQ1</accession>
<dbReference type="InterPro" id="IPR043128">
    <property type="entry name" value="Rev_trsase/Diguanyl_cyclase"/>
</dbReference>
<dbReference type="Gene3D" id="3.30.70.270">
    <property type="match status" value="2"/>
</dbReference>
<dbReference type="Gene3D" id="3.10.10.10">
    <property type="entry name" value="HIV Type 1 Reverse Transcriptase, subunit A, domain 1"/>
    <property type="match status" value="1"/>
</dbReference>
<dbReference type="EMBL" id="BKCJ010006366">
    <property type="protein sequence ID" value="GEU71767.1"/>
    <property type="molecule type" value="Genomic_DNA"/>
</dbReference>
<dbReference type="InterPro" id="IPR043502">
    <property type="entry name" value="DNA/RNA_pol_sf"/>
</dbReference>
<feature type="compositionally biased region" description="Polar residues" evidence="1">
    <location>
        <begin position="84"/>
        <end position="102"/>
    </location>
</feature>
<organism evidence="3">
    <name type="scientific">Tanacetum cinerariifolium</name>
    <name type="common">Dalmatian daisy</name>
    <name type="synonym">Chrysanthemum cinerariifolium</name>
    <dbReference type="NCBI Taxonomy" id="118510"/>
    <lineage>
        <taxon>Eukaryota</taxon>
        <taxon>Viridiplantae</taxon>
        <taxon>Streptophyta</taxon>
        <taxon>Embryophyta</taxon>
        <taxon>Tracheophyta</taxon>
        <taxon>Spermatophyta</taxon>
        <taxon>Magnoliopsida</taxon>
        <taxon>eudicotyledons</taxon>
        <taxon>Gunneridae</taxon>
        <taxon>Pentapetalae</taxon>
        <taxon>asterids</taxon>
        <taxon>campanulids</taxon>
        <taxon>Asterales</taxon>
        <taxon>Asteraceae</taxon>
        <taxon>Asteroideae</taxon>
        <taxon>Anthemideae</taxon>
        <taxon>Anthemidinae</taxon>
        <taxon>Tanacetum</taxon>
    </lineage>
</organism>
<feature type="compositionally biased region" description="Basic and acidic residues" evidence="1">
    <location>
        <begin position="106"/>
        <end position="124"/>
    </location>
</feature>
<dbReference type="InterPro" id="IPR000477">
    <property type="entry name" value="RT_dom"/>
</dbReference>
<protein>
    <submittedName>
        <fullName evidence="3">Reverse transcriptase domain-containing protein</fullName>
    </submittedName>
</protein>
<dbReference type="SUPFAM" id="SSF56672">
    <property type="entry name" value="DNA/RNA polymerases"/>
    <property type="match status" value="1"/>
</dbReference>
<dbReference type="Pfam" id="PF00078">
    <property type="entry name" value="RVT_1"/>
    <property type="match status" value="1"/>
</dbReference>
<feature type="compositionally biased region" description="Polar residues" evidence="1">
    <location>
        <begin position="1"/>
        <end position="18"/>
    </location>
</feature>
<evidence type="ECO:0000259" key="2">
    <source>
        <dbReference type="Pfam" id="PF00078"/>
    </source>
</evidence>
<dbReference type="InterPro" id="IPR053134">
    <property type="entry name" value="RNA-dir_DNA_polymerase"/>
</dbReference>
<dbReference type="AlphaFoldDB" id="A0A6L2MEQ1"/>
<feature type="domain" description="Reverse transcriptase" evidence="2">
    <location>
        <begin position="609"/>
        <end position="768"/>
    </location>
</feature>
<dbReference type="PANTHER" id="PTHR24559:SF444">
    <property type="entry name" value="REVERSE TRANSCRIPTASE DOMAIN-CONTAINING PROTEIN"/>
    <property type="match status" value="1"/>
</dbReference>
<evidence type="ECO:0000256" key="1">
    <source>
        <dbReference type="SAM" id="MobiDB-lite"/>
    </source>
</evidence>
<evidence type="ECO:0000313" key="3">
    <source>
        <dbReference type="EMBL" id="GEU71767.1"/>
    </source>
</evidence>
<feature type="compositionally biased region" description="Basic and acidic residues" evidence="1">
    <location>
        <begin position="66"/>
        <end position="80"/>
    </location>
</feature>
<dbReference type="PANTHER" id="PTHR24559">
    <property type="entry name" value="TRANSPOSON TY3-I GAG-POL POLYPROTEIN"/>
    <property type="match status" value="1"/>
</dbReference>
<name>A0A6L2MEQ1_TANCI</name>
<feature type="region of interest" description="Disordered" evidence="1">
    <location>
        <begin position="66"/>
        <end position="196"/>
    </location>
</feature>
<feature type="region of interest" description="Disordered" evidence="1">
    <location>
        <begin position="346"/>
        <end position="367"/>
    </location>
</feature>
<gene>
    <name evidence="3" type="ORF">Tci_043745</name>
</gene>
<dbReference type="GO" id="GO:0003964">
    <property type="term" value="F:RNA-directed DNA polymerase activity"/>
    <property type="evidence" value="ECO:0007669"/>
    <property type="project" value="UniProtKB-KW"/>
</dbReference>
<keyword evidence="3" id="KW-0548">Nucleotidyltransferase</keyword>
<dbReference type="CDD" id="cd01647">
    <property type="entry name" value="RT_LTR"/>
    <property type="match status" value="1"/>
</dbReference>
<reference evidence="3" key="1">
    <citation type="journal article" date="2019" name="Sci. Rep.">
        <title>Draft genome of Tanacetum cinerariifolium, the natural source of mosquito coil.</title>
        <authorList>
            <person name="Yamashiro T."/>
            <person name="Shiraishi A."/>
            <person name="Satake H."/>
            <person name="Nakayama K."/>
        </authorList>
    </citation>
    <scope>NUCLEOTIDE SEQUENCE</scope>
</reference>
<comment type="caution">
    <text evidence="3">The sequence shown here is derived from an EMBL/GenBank/DDBJ whole genome shotgun (WGS) entry which is preliminary data.</text>
</comment>
<feature type="region of interest" description="Disordered" evidence="1">
    <location>
        <begin position="1"/>
        <end position="26"/>
    </location>
</feature>
<keyword evidence="3" id="KW-0808">Transferase</keyword>
<sequence>MSAMANTTPLVTTVTKPATNPRDADATPRVNIQDFCEEYYEDILPIIMDKVRRDKRKEVHARLDFGEGSRERRTREDSHHPSHQRQSAFNRLSETYSPSTTKSRPRGTDSRDPRGRSRPHRLDTSNEDCPEDRKRFRGVGELYDDSYSHSYRDGNRSRHMKRGRDNESPLSSVSKSDSSDGRTRMPNNVKTYDGTGDQNETIEDFIERFKVETGRMKGAPECMRIFEFMHGVNNPELTKRLNEHVPKTMKEIMITPSYEEKLAAANEKKGHTSWKAHDKTPKNILAAEAGKFQPPPPMVTPIEKRSSNKFCDFHNDKGHSTDECMQLKKQIEELVRAGKLSHLIKEIKHGRDQSKTGKKETPSKDKPATIYRIQSWQRMTRQKVTQSFERVRDYVPTTDSSSMEILYEHCFNRLRPEIKNQMVPATTSLTGFSGETIWPLGQLRLLVTIGDVDHSTRALMNFMIVRSLSPYNSIIGRLGIREIQAVPSTAHGMLKFPVEGGIVTIRSTILIPAECTSVITSSAVSKEEGTRPENFKVALHPDFPDQEEYHEVAEHRLNIREGYSRVRQKKRDQAPERTNAIQAEVQKLVEAGIMREVYYHDWLSNPVMVKKHDGSWLMCVDFTDLNKACPQDCYPLLEIDWKVKSLCGYPFKCFLDAYKGYHQIQLAEPDEEKTAFHTGQGVYCYTKMPFGLKNASATYQRLVDKAFDSQIGWNIEVYVNDLVVKSYTEAEMLRDVDETFRTLRKINMKLNPKKCTFGVAEGVFLGYVVTLKGIKLCPDKTAVVLQLPSPRTIKEVQSLNGKLAGLNRFLSKSAEKSLPLFKTLKKCIKKSDFHWTAEAEQAFKQLKQNKLSSN</sequence>